<name>A0A7Y0FMD3_9BACT</name>
<dbReference type="InterPro" id="IPR008969">
    <property type="entry name" value="CarboxyPept-like_regulatory"/>
</dbReference>
<dbReference type="NCBIfam" id="TIGR04056">
    <property type="entry name" value="OMP_RagA_SusC"/>
    <property type="match status" value="1"/>
</dbReference>
<keyword evidence="8" id="KW-0675">Receptor</keyword>
<dbReference type="Pfam" id="PF13715">
    <property type="entry name" value="CarbopepD_reg_2"/>
    <property type="match status" value="1"/>
</dbReference>
<dbReference type="SUPFAM" id="SSF56935">
    <property type="entry name" value="Porins"/>
    <property type="match status" value="1"/>
</dbReference>
<sequence>MKKLLPPSGRLLIPLLACGLPLTGALANPVLASSLLPERAVRQPNAAITGRVVDVKGAGIPGVTVLVKGTQNGTTTDANGNFSLDAPDNGTLVISSIGYTSQEILINGRTTFNVTLSENNQQLNEVVVMGYVSQDRQNLTSATVPVNVEAAKKAPVATITEAIQGRTPGVQINNSGTPGQAPNVVIRGAGTLYSGSNPLYVVDGAWTDNIRDLNPQDIATLNILKDASSTAIYGSRGANGVIIITTRRGRTGKPTFTVDASAGPQNVVSRWNLTNAAQWAAISRMAYQNAGRTPLASAANPQNYADTDWQSAILRTGSVQNYNVGLSGGGSGEGYSSNYLISGGYFKQKGTLIGTDFERYTLRLNSGITRGRFTINESAQLSHTLATLPNGQPFQDAVRLLPTIPVYDPTTSSGYGFGSDAAYTFGTNPVAEQEYINSTQYNNRLQGSLTPEFRFTDYLSYKLNLGIDALDYVDRSFRKPGIISYNAPNEPGYLTENRGDNLFAIAENTLNFNKSFGENHFNAVAGYSEQYRRYTNTFARANGYSQYGGQYFPTLSSGSTPVATTGGKSVYTKRSYFGQVVYDYKNRYLLTGSFRRDGSSQLDEKYANFYAGSVGWRLSEEEFFKSAAPFVSNLKPRFSYGVNGNDNLGDAYPSQALININAATIFNGNVLTPGAIQTGFASTNLRWERRYFTDYGFDLGFFDNRLTLSADYYISRTKDALVPISLPIYSGSFNTTVFGNLGEIENRGFEFVAGWQDNRGAFTYGITGNLSTLRNRVLATDAINSVYDQGVTQTQVGYPIGGAYMIQFNGVFQTQAEVDNYKTADGKVIEPWARPGDARYIDANGDGNITSADRVHIGTPFPTLTYGVSLNAGYKGFDLTVLLQGAHGNTVYNVARATMDRTDDPSNYRADFQPWTADNHSNTTPRALANNGTTADLQTASAQNSQPSSRFLEDGSYLRGKNVQLGYTFPKTMFEKLKGISNVRLFVTGQNFFTATKYTGPDPEFVNGNAFQRGVDFNSYPNLRTFTGGLQVGF</sequence>
<keyword evidence="5 7" id="KW-0472">Membrane</keyword>
<evidence type="ECO:0000256" key="2">
    <source>
        <dbReference type="ARBA" id="ARBA00022448"/>
    </source>
</evidence>
<keyword evidence="4 7" id="KW-0812">Transmembrane</keyword>
<dbReference type="InterPro" id="IPR023996">
    <property type="entry name" value="TonB-dep_OMP_SusC/RagA"/>
</dbReference>
<evidence type="ECO:0000256" key="3">
    <source>
        <dbReference type="ARBA" id="ARBA00022452"/>
    </source>
</evidence>
<reference evidence="8 9" key="1">
    <citation type="submission" date="2020-04" db="EMBL/GenBank/DDBJ databases">
        <title>Hymenobacter polaris sp. nov., isolated from Arctic soil.</title>
        <authorList>
            <person name="Dahal R.H."/>
        </authorList>
    </citation>
    <scope>NUCLEOTIDE SEQUENCE [LARGE SCALE GENOMIC DNA]</scope>
    <source>
        <strain evidence="8 9">RP-2-7</strain>
    </source>
</reference>
<dbReference type="GO" id="GO:0009279">
    <property type="term" value="C:cell outer membrane"/>
    <property type="evidence" value="ECO:0007669"/>
    <property type="project" value="UniProtKB-SubCell"/>
</dbReference>
<accession>A0A7Y0FMD3</accession>
<keyword evidence="3 7" id="KW-1134">Transmembrane beta strand</keyword>
<dbReference type="InterPro" id="IPR036942">
    <property type="entry name" value="Beta-barrel_TonB_sf"/>
</dbReference>
<dbReference type="AlphaFoldDB" id="A0A7Y0FMD3"/>
<evidence type="ECO:0000256" key="1">
    <source>
        <dbReference type="ARBA" id="ARBA00004571"/>
    </source>
</evidence>
<dbReference type="EMBL" id="JABBGH010000001">
    <property type="protein sequence ID" value="NML65415.1"/>
    <property type="molecule type" value="Genomic_DNA"/>
</dbReference>
<keyword evidence="6 7" id="KW-0998">Cell outer membrane</keyword>
<dbReference type="InterPro" id="IPR023997">
    <property type="entry name" value="TonB-dep_OMP_SusC/RagA_CS"/>
</dbReference>
<dbReference type="PROSITE" id="PS52016">
    <property type="entry name" value="TONB_DEPENDENT_REC_3"/>
    <property type="match status" value="1"/>
</dbReference>
<dbReference type="Proteomes" id="UP000559626">
    <property type="component" value="Unassembled WGS sequence"/>
</dbReference>
<comment type="caution">
    <text evidence="8">The sequence shown here is derived from an EMBL/GenBank/DDBJ whole genome shotgun (WGS) entry which is preliminary data.</text>
</comment>
<gene>
    <name evidence="8" type="ORF">HHL22_09385</name>
</gene>
<comment type="subcellular location">
    <subcellularLocation>
        <location evidence="1 7">Cell outer membrane</location>
        <topology evidence="1 7">Multi-pass membrane protein</topology>
    </subcellularLocation>
</comment>
<keyword evidence="9" id="KW-1185">Reference proteome</keyword>
<organism evidence="8 9">
    <name type="scientific">Hymenobacter polaris</name>
    <dbReference type="NCBI Taxonomy" id="2682546"/>
    <lineage>
        <taxon>Bacteria</taxon>
        <taxon>Pseudomonadati</taxon>
        <taxon>Bacteroidota</taxon>
        <taxon>Cytophagia</taxon>
        <taxon>Cytophagales</taxon>
        <taxon>Hymenobacteraceae</taxon>
        <taxon>Hymenobacter</taxon>
    </lineage>
</organism>
<dbReference type="Gene3D" id="2.170.130.10">
    <property type="entry name" value="TonB-dependent receptor, plug domain"/>
    <property type="match status" value="1"/>
</dbReference>
<evidence type="ECO:0000256" key="4">
    <source>
        <dbReference type="ARBA" id="ARBA00022692"/>
    </source>
</evidence>
<dbReference type="Gene3D" id="2.40.170.20">
    <property type="entry name" value="TonB-dependent receptor, beta-barrel domain"/>
    <property type="match status" value="1"/>
</dbReference>
<evidence type="ECO:0000313" key="9">
    <source>
        <dbReference type="Proteomes" id="UP000559626"/>
    </source>
</evidence>
<proteinExistence type="inferred from homology"/>
<dbReference type="SUPFAM" id="SSF49464">
    <property type="entry name" value="Carboxypeptidase regulatory domain-like"/>
    <property type="match status" value="1"/>
</dbReference>
<evidence type="ECO:0000256" key="6">
    <source>
        <dbReference type="ARBA" id="ARBA00023237"/>
    </source>
</evidence>
<keyword evidence="2 7" id="KW-0813">Transport</keyword>
<dbReference type="Gene3D" id="2.60.40.1120">
    <property type="entry name" value="Carboxypeptidase-like, regulatory domain"/>
    <property type="match status" value="1"/>
</dbReference>
<evidence type="ECO:0000256" key="7">
    <source>
        <dbReference type="PROSITE-ProRule" id="PRU01360"/>
    </source>
</evidence>
<evidence type="ECO:0000256" key="5">
    <source>
        <dbReference type="ARBA" id="ARBA00023136"/>
    </source>
</evidence>
<dbReference type="InterPro" id="IPR039426">
    <property type="entry name" value="TonB-dep_rcpt-like"/>
</dbReference>
<dbReference type="InterPro" id="IPR037066">
    <property type="entry name" value="Plug_dom_sf"/>
</dbReference>
<evidence type="ECO:0000313" key="8">
    <source>
        <dbReference type="EMBL" id="NML65415.1"/>
    </source>
</evidence>
<dbReference type="NCBIfam" id="TIGR04057">
    <property type="entry name" value="SusC_RagA_signa"/>
    <property type="match status" value="1"/>
</dbReference>
<comment type="similarity">
    <text evidence="7">Belongs to the TonB-dependent receptor family.</text>
</comment>
<protein>
    <submittedName>
        <fullName evidence="8">TonB-dependent receptor</fullName>
    </submittedName>
</protein>
<dbReference type="RefSeq" id="WP_169530691.1">
    <property type="nucleotide sequence ID" value="NZ_JABBGH010000001.1"/>
</dbReference>